<dbReference type="CDD" id="cd06261">
    <property type="entry name" value="TM_PBP2"/>
    <property type="match status" value="1"/>
</dbReference>
<keyword evidence="5 7" id="KW-1133">Transmembrane helix</keyword>
<evidence type="ECO:0000313" key="10">
    <source>
        <dbReference type="Proteomes" id="UP001451571"/>
    </source>
</evidence>
<sequence length="260" mass="28940">MAIRAGAKERTGKFVKNQCLGFVSFLIFWEICHLLLNTHTVPSPLETLAYMLTVPGKLILHCGASLLRVLAAIGISLIIGVPAGMLLGVNETCKNLLSPFLYFIYPMPKIAFLPIFMLLFGLGNTSKIILMIWIIIFQMILSVRDGVEQILPLHFKVMDSFCAASGQRYRYLIFPAILPQIFSGLRISIGITLASLFFAENYAATYGIGYYILSAWTKMNYVEMFGGILAIGLLGIILFDLLDSLERFSAPWLKRNAAAR</sequence>
<dbReference type="Proteomes" id="UP001451571">
    <property type="component" value="Chromosome"/>
</dbReference>
<keyword evidence="6 7" id="KW-0472">Membrane</keyword>
<evidence type="ECO:0000313" key="9">
    <source>
        <dbReference type="EMBL" id="XAH72944.1"/>
    </source>
</evidence>
<comment type="subcellular location">
    <subcellularLocation>
        <location evidence="1 7">Cell membrane</location>
        <topology evidence="1 7">Multi-pass membrane protein</topology>
    </subcellularLocation>
</comment>
<feature type="transmembrane region" description="Helical" evidence="7">
    <location>
        <begin position="58"/>
        <end position="88"/>
    </location>
</feature>
<feature type="transmembrane region" description="Helical" evidence="7">
    <location>
        <begin position="20"/>
        <end position="38"/>
    </location>
</feature>
<gene>
    <name evidence="9" type="ORF">V6984_15725</name>
</gene>
<dbReference type="InterPro" id="IPR035906">
    <property type="entry name" value="MetI-like_sf"/>
</dbReference>
<evidence type="ECO:0000256" key="5">
    <source>
        <dbReference type="ARBA" id="ARBA00022989"/>
    </source>
</evidence>
<feature type="domain" description="ABC transmembrane type-1" evidence="8">
    <location>
        <begin position="62"/>
        <end position="246"/>
    </location>
</feature>
<evidence type="ECO:0000256" key="2">
    <source>
        <dbReference type="ARBA" id="ARBA00022448"/>
    </source>
</evidence>
<feature type="transmembrane region" description="Helical" evidence="7">
    <location>
        <begin position="128"/>
        <end position="147"/>
    </location>
</feature>
<feature type="transmembrane region" description="Helical" evidence="7">
    <location>
        <begin position="100"/>
        <end position="122"/>
    </location>
</feature>
<evidence type="ECO:0000259" key="8">
    <source>
        <dbReference type="PROSITE" id="PS50928"/>
    </source>
</evidence>
<keyword evidence="10" id="KW-1185">Reference proteome</keyword>
<feature type="transmembrane region" description="Helical" evidence="7">
    <location>
        <begin position="219"/>
        <end position="242"/>
    </location>
</feature>
<accession>A0ABZ3EUG7</accession>
<organism evidence="9 10">
    <name type="scientific">Kineothrix sedimenti</name>
    <dbReference type="NCBI Taxonomy" id="3123317"/>
    <lineage>
        <taxon>Bacteria</taxon>
        <taxon>Bacillati</taxon>
        <taxon>Bacillota</taxon>
        <taxon>Clostridia</taxon>
        <taxon>Lachnospirales</taxon>
        <taxon>Lachnospiraceae</taxon>
        <taxon>Kineothrix</taxon>
    </lineage>
</organism>
<evidence type="ECO:0000256" key="4">
    <source>
        <dbReference type="ARBA" id="ARBA00022692"/>
    </source>
</evidence>
<proteinExistence type="inferred from homology"/>
<evidence type="ECO:0000256" key="6">
    <source>
        <dbReference type="ARBA" id="ARBA00023136"/>
    </source>
</evidence>
<dbReference type="PANTHER" id="PTHR30151:SF0">
    <property type="entry name" value="ABC TRANSPORTER PERMEASE PROTEIN MJ0413-RELATED"/>
    <property type="match status" value="1"/>
</dbReference>
<evidence type="ECO:0000256" key="3">
    <source>
        <dbReference type="ARBA" id="ARBA00022475"/>
    </source>
</evidence>
<dbReference type="RefSeq" id="WP_342756556.1">
    <property type="nucleotide sequence ID" value="NZ_CP146256.1"/>
</dbReference>
<keyword evidence="4 7" id="KW-0812">Transmembrane</keyword>
<dbReference type="SUPFAM" id="SSF161098">
    <property type="entry name" value="MetI-like"/>
    <property type="match status" value="1"/>
</dbReference>
<dbReference type="EMBL" id="CP146256">
    <property type="protein sequence ID" value="XAH72944.1"/>
    <property type="molecule type" value="Genomic_DNA"/>
</dbReference>
<evidence type="ECO:0000256" key="7">
    <source>
        <dbReference type="RuleBase" id="RU363032"/>
    </source>
</evidence>
<dbReference type="InterPro" id="IPR000515">
    <property type="entry name" value="MetI-like"/>
</dbReference>
<comment type="similarity">
    <text evidence="7">Belongs to the binding-protein-dependent transport system permease family.</text>
</comment>
<keyword evidence="3" id="KW-1003">Cell membrane</keyword>
<dbReference type="PROSITE" id="PS50928">
    <property type="entry name" value="ABC_TM1"/>
    <property type="match status" value="1"/>
</dbReference>
<keyword evidence="2 7" id="KW-0813">Transport</keyword>
<protein>
    <submittedName>
        <fullName evidence="9">ABC transporter permease</fullName>
    </submittedName>
</protein>
<evidence type="ECO:0000256" key="1">
    <source>
        <dbReference type="ARBA" id="ARBA00004651"/>
    </source>
</evidence>
<name>A0ABZ3EUG7_9FIRM</name>
<dbReference type="Gene3D" id="1.10.3720.10">
    <property type="entry name" value="MetI-like"/>
    <property type="match status" value="1"/>
</dbReference>
<reference evidence="9 10" key="1">
    <citation type="submission" date="2024-02" db="EMBL/GenBank/DDBJ databases">
        <title>Bacterial strain from lacustrine sediment.</title>
        <authorList>
            <person name="Petit C."/>
            <person name="Fadhlaoui K."/>
        </authorList>
    </citation>
    <scope>NUCLEOTIDE SEQUENCE [LARGE SCALE GENOMIC DNA]</scope>
    <source>
        <strain evidence="9 10">IPX-CK</strain>
    </source>
</reference>
<dbReference type="Pfam" id="PF00528">
    <property type="entry name" value="BPD_transp_1"/>
    <property type="match status" value="1"/>
</dbReference>
<dbReference type="PANTHER" id="PTHR30151">
    <property type="entry name" value="ALKANE SULFONATE ABC TRANSPORTER-RELATED, MEMBRANE SUBUNIT"/>
    <property type="match status" value="1"/>
</dbReference>